<dbReference type="Pfam" id="PF00293">
    <property type="entry name" value="NUDIX"/>
    <property type="match status" value="1"/>
</dbReference>
<evidence type="ECO:0000256" key="5">
    <source>
        <dbReference type="ARBA" id="ARBA00022723"/>
    </source>
</evidence>
<gene>
    <name evidence="11" type="primary">nudC</name>
    <name evidence="11" type="ORF">NBM05_11125</name>
</gene>
<dbReference type="InterPro" id="IPR049734">
    <property type="entry name" value="NudC-like_C"/>
</dbReference>
<keyword evidence="12" id="KW-1185">Reference proteome</keyword>
<evidence type="ECO:0000256" key="3">
    <source>
        <dbReference type="ARBA" id="ARBA00009595"/>
    </source>
</evidence>
<feature type="domain" description="Nudix hydrolase" evidence="10">
    <location>
        <begin position="191"/>
        <end position="320"/>
    </location>
</feature>
<comment type="cofactor">
    <cofactor evidence="2">
        <name>Zn(2+)</name>
        <dbReference type="ChEBI" id="CHEBI:29105"/>
    </cofactor>
</comment>
<dbReference type="Gene3D" id="3.90.79.20">
    <property type="match status" value="1"/>
</dbReference>
<dbReference type="InterPro" id="IPR015797">
    <property type="entry name" value="NUDIX_hydrolase-like_dom_sf"/>
</dbReference>
<dbReference type="GO" id="GO:0035529">
    <property type="term" value="F:NADH pyrophosphatase activity"/>
    <property type="evidence" value="ECO:0007669"/>
    <property type="project" value="TreeGrafter"/>
</dbReference>
<comment type="caution">
    <text evidence="11">The sequence shown here is derived from an EMBL/GenBank/DDBJ whole genome shotgun (WGS) entry which is preliminary data.</text>
</comment>
<evidence type="ECO:0000256" key="9">
    <source>
        <dbReference type="ARBA" id="ARBA00023679"/>
    </source>
</evidence>
<dbReference type="Proteomes" id="UP001139502">
    <property type="component" value="Unassembled WGS sequence"/>
</dbReference>
<keyword evidence="8" id="KW-0520">NAD</keyword>
<accession>A0A9X2KLU8</accession>
<keyword evidence="5" id="KW-0479">Metal-binding</keyword>
<name>A0A9X2KLU8_9MICC</name>
<comment type="cofactor">
    <cofactor evidence="1">
        <name>Mg(2+)</name>
        <dbReference type="ChEBI" id="CHEBI:18420"/>
    </cofactor>
</comment>
<evidence type="ECO:0000256" key="7">
    <source>
        <dbReference type="ARBA" id="ARBA00022842"/>
    </source>
</evidence>
<dbReference type="GO" id="GO:0005829">
    <property type="term" value="C:cytosol"/>
    <property type="evidence" value="ECO:0007669"/>
    <property type="project" value="TreeGrafter"/>
</dbReference>
<dbReference type="Pfam" id="PF09297">
    <property type="entry name" value="Zn_ribbon_NUD"/>
    <property type="match status" value="1"/>
</dbReference>
<protein>
    <recommendedName>
        <fullName evidence="4">NAD(+) diphosphatase</fullName>
        <ecNumber evidence="4">3.6.1.22</ecNumber>
    </recommendedName>
</protein>
<evidence type="ECO:0000256" key="6">
    <source>
        <dbReference type="ARBA" id="ARBA00022801"/>
    </source>
</evidence>
<evidence type="ECO:0000313" key="11">
    <source>
        <dbReference type="EMBL" id="MCP3426536.1"/>
    </source>
</evidence>
<evidence type="ECO:0000256" key="2">
    <source>
        <dbReference type="ARBA" id="ARBA00001947"/>
    </source>
</evidence>
<sequence>MRPTRHVFPASPLGTVLLGTYPVTRSDAERETDDPVAAALGDARVLVLELRDGTLPVREADGAARLAWRGAEALAGEGAERRGDQELAHLGTHSDGSPVVLDFRPESPPEQMEAGDPWPGDLPGRPDETWEGLREAAPRLDAEESTWATIAVALATWHSESPHCPACGSATRISHGGWARLCLAEDREIFPRTDPAIIAAVTHTDDDGVERLLLGHSTRWPEGRFSTFAGFVEAGESLEAAVAREIWEEAGITVDRVEYRGSQPWPFPRSLMLGFRARATDLDAARPDGREISRVRWFTREELDAEVRAGRLILPGAVSIAHHLIADWYGEPLPEPEEDRTF</sequence>
<dbReference type="PANTHER" id="PTHR42904">
    <property type="entry name" value="NUDIX HYDROLASE, NUDC SUBFAMILY"/>
    <property type="match status" value="1"/>
</dbReference>
<dbReference type="RefSeq" id="WP_254167321.1">
    <property type="nucleotide sequence ID" value="NZ_JANAFB010000028.1"/>
</dbReference>
<dbReference type="InterPro" id="IPR050241">
    <property type="entry name" value="NAD-cap_RNA_hydrolase_NudC"/>
</dbReference>
<dbReference type="NCBIfam" id="NF001299">
    <property type="entry name" value="PRK00241.1"/>
    <property type="match status" value="1"/>
</dbReference>
<proteinExistence type="inferred from homology"/>
<dbReference type="PANTHER" id="PTHR42904:SF6">
    <property type="entry name" value="NAD-CAPPED RNA HYDROLASE NUDT12"/>
    <property type="match status" value="1"/>
</dbReference>
<dbReference type="EMBL" id="JANAFB010000028">
    <property type="protein sequence ID" value="MCP3426536.1"/>
    <property type="molecule type" value="Genomic_DNA"/>
</dbReference>
<dbReference type="SUPFAM" id="SSF55811">
    <property type="entry name" value="Nudix"/>
    <property type="match status" value="1"/>
</dbReference>
<dbReference type="EC" id="3.6.1.22" evidence="4"/>
<evidence type="ECO:0000256" key="1">
    <source>
        <dbReference type="ARBA" id="ARBA00001946"/>
    </source>
</evidence>
<dbReference type="InterPro" id="IPR020084">
    <property type="entry name" value="NUDIX_hydrolase_CS"/>
</dbReference>
<dbReference type="InterPro" id="IPR000086">
    <property type="entry name" value="NUDIX_hydrolase_dom"/>
</dbReference>
<evidence type="ECO:0000259" key="10">
    <source>
        <dbReference type="PROSITE" id="PS51462"/>
    </source>
</evidence>
<dbReference type="GO" id="GO:0006742">
    <property type="term" value="P:NADP+ catabolic process"/>
    <property type="evidence" value="ECO:0007669"/>
    <property type="project" value="TreeGrafter"/>
</dbReference>
<comment type="catalytic activity">
    <reaction evidence="9">
        <text>a 5'-end NAD(+)-phospho-ribonucleoside in mRNA + H2O = a 5'-end phospho-adenosine-phospho-ribonucleoside in mRNA + beta-nicotinamide D-ribonucleotide + 2 H(+)</text>
        <dbReference type="Rhea" id="RHEA:60876"/>
        <dbReference type="Rhea" id="RHEA-COMP:15698"/>
        <dbReference type="Rhea" id="RHEA-COMP:15719"/>
        <dbReference type="ChEBI" id="CHEBI:14649"/>
        <dbReference type="ChEBI" id="CHEBI:15377"/>
        <dbReference type="ChEBI" id="CHEBI:15378"/>
        <dbReference type="ChEBI" id="CHEBI:144029"/>
        <dbReference type="ChEBI" id="CHEBI:144051"/>
    </reaction>
    <physiologicalReaction direction="left-to-right" evidence="9">
        <dbReference type="Rhea" id="RHEA:60877"/>
    </physiologicalReaction>
</comment>
<dbReference type="Gene3D" id="3.90.79.10">
    <property type="entry name" value="Nucleoside Triphosphate Pyrophosphohydrolase"/>
    <property type="match status" value="1"/>
</dbReference>
<keyword evidence="7" id="KW-0460">Magnesium</keyword>
<organism evidence="11 12">
    <name type="scientific">Rothia santali</name>
    <dbReference type="NCBI Taxonomy" id="2949643"/>
    <lineage>
        <taxon>Bacteria</taxon>
        <taxon>Bacillati</taxon>
        <taxon>Actinomycetota</taxon>
        <taxon>Actinomycetes</taxon>
        <taxon>Micrococcales</taxon>
        <taxon>Micrococcaceae</taxon>
        <taxon>Rothia</taxon>
    </lineage>
</organism>
<evidence type="ECO:0000256" key="8">
    <source>
        <dbReference type="ARBA" id="ARBA00023027"/>
    </source>
</evidence>
<evidence type="ECO:0000313" key="12">
    <source>
        <dbReference type="Proteomes" id="UP001139502"/>
    </source>
</evidence>
<dbReference type="AlphaFoldDB" id="A0A9X2KLU8"/>
<reference evidence="11" key="1">
    <citation type="submission" date="2022-06" db="EMBL/GenBank/DDBJ databases">
        <title>Rothia sp. isolated from sandalwood seedling.</title>
        <authorList>
            <person name="Tuikhar N."/>
            <person name="Kirdat K."/>
            <person name="Thorat V."/>
            <person name="Swetha P."/>
            <person name="Padma S."/>
            <person name="Sundararaj R."/>
            <person name="Yadav A."/>
        </authorList>
    </citation>
    <scope>NUCLEOTIDE SEQUENCE</scope>
    <source>
        <strain evidence="11">AR01</strain>
    </source>
</reference>
<dbReference type="GO" id="GO:0046872">
    <property type="term" value="F:metal ion binding"/>
    <property type="evidence" value="ECO:0007669"/>
    <property type="project" value="UniProtKB-KW"/>
</dbReference>
<dbReference type="CDD" id="cd03429">
    <property type="entry name" value="NUDIX_NADH_pyrophosphatase_Nudt13"/>
    <property type="match status" value="1"/>
</dbReference>
<dbReference type="InterPro" id="IPR015376">
    <property type="entry name" value="Znr_NADH_PPase"/>
</dbReference>
<dbReference type="PROSITE" id="PS51462">
    <property type="entry name" value="NUDIX"/>
    <property type="match status" value="1"/>
</dbReference>
<evidence type="ECO:0000256" key="4">
    <source>
        <dbReference type="ARBA" id="ARBA00012381"/>
    </source>
</evidence>
<dbReference type="PROSITE" id="PS00893">
    <property type="entry name" value="NUDIX_BOX"/>
    <property type="match status" value="1"/>
</dbReference>
<dbReference type="GO" id="GO:0019677">
    <property type="term" value="P:NAD+ catabolic process"/>
    <property type="evidence" value="ECO:0007669"/>
    <property type="project" value="TreeGrafter"/>
</dbReference>
<keyword evidence="6 11" id="KW-0378">Hydrolase</keyword>
<comment type="similarity">
    <text evidence="3">Belongs to the Nudix hydrolase family. NudC subfamily.</text>
</comment>